<feature type="compositionally biased region" description="Low complexity" evidence="1">
    <location>
        <begin position="480"/>
        <end position="492"/>
    </location>
</feature>
<accession>A0ABX8S9Y4</accession>
<name>A0ABX8S9Y4_9ACTN</name>
<feature type="region of interest" description="Disordered" evidence="1">
    <location>
        <begin position="353"/>
        <end position="407"/>
    </location>
</feature>
<dbReference type="Proteomes" id="UP000887023">
    <property type="component" value="Chromosome"/>
</dbReference>
<protein>
    <submittedName>
        <fullName evidence="2">Uncharacterized protein</fullName>
    </submittedName>
</protein>
<dbReference type="RefSeq" id="WP_066468581.1">
    <property type="nucleotide sequence ID" value="NZ_CBCRUZ010000004.1"/>
</dbReference>
<evidence type="ECO:0000256" key="1">
    <source>
        <dbReference type="SAM" id="MobiDB-lite"/>
    </source>
</evidence>
<feature type="region of interest" description="Disordered" evidence="1">
    <location>
        <begin position="257"/>
        <end position="292"/>
    </location>
</feature>
<dbReference type="EMBL" id="CP079105">
    <property type="protein sequence ID" value="QXQ14632.1"/>
    <property type="molecule type" value="Genomic_DNA"/>
</dbReference>
<feature type="compositionally biased region" description="Pro residues" evidence="1">
    <location>
        <begin position="429"/>
        <end position="448"/>
    </location>
</feature>
<gene>
    <name evidence="2" type="ORF">KV203_04295</name>
</gene>
<feature type="compositionally biased region" description="Low complexity" evidence="1">
    <location>
        <begin position="353"/>
        <end position="366"/>
    </location>
</feature>
<sequence length="506" mass="51168">MRLPDRSIDAVLDIGAPGLTYFDRYVPLFEDWTGGRLPGELDVADLRELYDQQRGLDLTLLDAARRQLGQHLGVAADEVDKQRGGLAALPQAVRGSTADRAGATLGAHLDRAQRDLAAMHRVQAALTDAIEVIQRAVRVKSDYVAGLDPVGAAGDTGPNQIGGMIYLARTGHRHPIFPMFGMTDADAAEWLDTVFVPEVVGRVASFVEQCETTTALVTEAYQTVAAAMAAVDDSVYPTPDASVGSVVVEPAGAVPAERDPIPLRWEPTVPGSTATTEAELPRGDGAGAVGSVSAVPGPAPAAHGVVDISRVLGGLGGAVEVAAEAVAKVIEQTAPVICEAVADAARIVGDALDPSAPDSSAAQPSLEATGCPDHMPGPNHTADRVVESAPTGPPPDQTASPAPEVSAPLETAVPLETAASPETAVPPEISAPPGPGRPEPVVPEPVVPEPAACAVPGTVVSEPAGPEPAGPEPAGPEPAAPELSAPAAGAGAAVDVGAELAEAGPL</sequence>
<evidence type="ECO:0000313" key="3">
    <source>
        <dbReference type="Proteomes" id="UP000887023"/>
    </source>
</evidence>
<proteinExistence type="predicted"/>
<reference evidence="2" key="1">
    <citation type="submission" date="2021-07" db="EMBL/GenBank/DDBJ databases">
        <title>Candidatus Kaistella beijingensis sp. nov. isolated from a municipal wastewater treatment plant is involved in sludge foaming.</title>
        <authorList>
            <person name="Song Y."/>
            <person name="Liu S.-J."/>
        </authorList>
    </citation>
    <scope>NUCLEOTIDE SEQUENCE</scope>
    <source>
        <strain evidence="2">DSM 43998</strain>
    </source>
</reference>
<feature type="region of interest" description="Disordered" evidence="1">
    <location>
        <begin position="419"/>
        <end position="492"/>
    </location>
</feature>
<feature type="compositionally biased region" description="Pro residues" evidence="1">
    <location>
        <begin position="465"/>
        <end position="479"/>
    </location>
</feature>
<evidence type="ECO:0000313" key="2">
    <source>
        <dbReference type="EMBL" id="QXQ14632.1"/>
    </source>
</evidence>
<feature type="compositionally biased region" description="Low complexity" evidence="1">
    <location>
        <begin position="449"/>
        <end position="464"/>
    </location>
</feature>
<organism evidence="2 3">
    <name type="scientific">Skermania pinensis</name>
    <dbReference type="NCBI Taxonomy" id="39122"/>
    <lineage>
        <taxon>Bacteria</taxon>
        <taxon>Bacillati</taxon>
        <taxon>Actinomycetota</taxon>
        <taxon>Actinomycetes</taxon>
        <taxon>Mycobacteriales</taxon>
        <taxon>Gordoniaceae</taxon>
        <taxon>Skermania</taxon>
    </lineage>
</organism>
<keyword evidence="3" id="KW-1185">Reference proteome</keyword>